<organism evidence="2">
    <name type="scientific">Spironucleus salmonicida</name>
    <dbReference type="NCBI Taxonomy" id="348837"/>
    <lineage>
        <taxon>Eukaryota</taxon>
        <taxon>Metamonada</taxon>
        <taxon>Diplomonadida</taxon>
        <taxon>Hexamitidae</taxon>
        <taxon>Hexamitinae</taxon>
        <taxon>Spironucleus</taxon>
    </lineage>
</organism>
<feature type="transmembrane region" description="Helical" evidence="1">
    <location>
        <begin position="278"/>
        <end position="305"/>
    </location>
</feature>
<name>V6LIM4_9EUKA</name>
<evidence type="ECO:0000256" key="1">
    <source>
        <dbReference type="SAM" id="Phobius"/>
    </source>
</evidence>
<reference evidence="2 3" key="1">
    <citation type="journal article" date="2014" name="PLoS Genet.">
        <title>The Genome of Spironucleus salmonicida Highlights a Fish Pathogen Adapted to Fluctuating Environments.</title>
        <authorList>
            <person name="Xu F."/>
            <person name="Jerlstrom-Hultqvist J."/>
            <person name="Einarsson E."/>
            <person name="Astvaldsson A."/>
            <person name="Svard S.G."/>
            <person name="Andersson J.O."/>
        </authorList>
    </citation>
    <scope>NUCLEOTIDE SEQUENCE</scope>
    <source>
        <strain evidence="3">ATCC 50377</strain>
    </source>
</reference>
<keyword evidence="1" id="KW-0812">Transmembrane</keyword>
<dbReference type="EMBL" id="KI546116">
    <property type="protein sequence ID" value="EST44445.1"/>
    <property type="molecule type" value="Genomic_DNA"/>
</dbReference>
<proteinExistence type="predicted"/>
<protein>
    <submittedName>
        <fullName evidence="2">Uncharacterized protein</fullName>
    </submittedName>
</protein>
<dbReference type="AlphaFoldDB" id="V6LIM4"/>
<reference evidence="3" key="2">
    <citation type="submission" date="2020-12" db="EMBL/GenBank/DDBJ databases">
        <title>New Spironucleus salmonicida genome in near-complete chromosomes.</title>
        <authorList>
            <person name="Xu F."/>
            <person name="Kurt Z."/>
            <person name="Jimenez-Gonzalez A."/>
            <person name="Astvaldsson A."/>
            <person name="Andersson J.O."/>
            <person name="Svard S.G."/>
        </authorList>
    </citation>
    <scope>NUCLEOTIDE SEQUENCE</scope>
    <source>
        <strain evidence="3">ATCC 50377</strain>
    </source>
</reference>
<gene>
    <name evidence="2" type="ORF">SS50377_15753</name>
    <name evidence="3" type="ORF">SS50377_21904</name>
</gene>
<dbReference type="VEuPathDB" id="GiardiaDB:SS50377_21904"/>
<dbReference type="Proteomes" id="UP000018208">
    <property type="component" value="Unassembled WGS sequence"/>
</dbReference>
<keyword evidence="4" id="KW-1185">Reference proteome</keyword>
<dbReference type="EMBL" id="AUWU02000002">
    <property type="protein sequence ID" value="KAH0576341.1"/>
    <property type="molecule type" value="Genomic_DNA"/>
</dbReference>
<evidence type="ECO:0000313" key="3">
    <source>
        <dbReference type="EMBL" id="KAH0576341.1"/>
    </source>
</evidence>
<keyword evidence="1" id="KW-1133">Transmembrane helix</keyword>
<evidence type="ECO:0000313" key="2">
    <source>
        <dbReference type="EMBL" id="EST44445.1"/>
    </source>
</evidence>
<sequence length="343" mass="37504">MLLSIIAFTDRFNTNQWFQGSCKLSNYFTGDTEVKVDSTKITDEQIGQYIGKDLITFRFMLSRAPVSIRYRNNDTNPVILSVNSPKIGTSSNVPPLVIGGITQTIWGGAATPYMTAKPATGDATPVSNATSTTISWDFSKQPLAAQKIVGFNADSQQFLRSIAFTLNSYAADAPERIWSKSPITPPQVAKYWPWFGDKQLGAKAGELVVLALALTAPSVYQSTSGGTMDMAGFATYLSTTYKVNIQNIALTESAKDMTIKQTKPAFACTFNVFITYDIYWNVWAVAVSSTLMIVATAIIIPTKCIDVKGRMQRKKASIAVDRVSEVTTADMINTQETEIVAQQ</sequence>
<evidence type="ECO:0000313" key="4">
    <source>
        <dbReference type="Proteomes" id="UP000018208"/>
    </source>
</evidence>
<keyword evidence="1" id="KW-0472">Membrane</keyword>
<accession>V6LIM4</accession>